<proteinExistence type="inferred from homology"/>
<evidence type="ECO:0000256" key="2">
    <source>
        <dbReference type="ARBA" id="ARBA00010617"/>
    </source>
</evidence>
<evidence type="ECO:0000256" key="1">
    <source>
        <dbReference type="ARBA" id="ARBA00001971"/>
    </source>
</evidence>
<dbReference type="EMBL" id="JAQQWM010000003">
    <property type="protein sequence ID" value="KAK8073004.1"/>
    <property type="molecule type" value="Genomic_DNA"/>
</dbReference>
<evidence type="ECO:0000256" key="5">
    <source>
        <dbReference type="ARBA" id="ARBA00023033"/>
    </source>
</evidence>
<sequence>MLAAFSSSRLIMTSHNAFESSLVSSTFAIPLLATVVAYISLCLLLHLTQDPAEPPPLLKSIPFLSPVLGMVSGRYKLFTSLRDRYGFPIYTLRLPGLRVYVVNDRSLISAIERSTRTLSFAPIEAQAAAAVLGTSKVTNEIMAHDPGSDQNHFAVFRKAVRPVLAPGPYLNAMFQRSFQTMSLSLDAQLTSAEPTKVDLLAWIRHEITLAGTDAEYGEANPFRDPSIEESWQRRFVSGLPVLVGGVLPRVLARQSILARERLVQRFLDYFEQAHHITGGSGAVHTRLRHNAAAGMPLADTARGEVGACMAFLNNTVPGAFWVLYHMYADPAVLRHVREELLAHAVVKDDDDNDNHHTLNVDSVLSACPILKSTVHEVFRVRGIGTGMVRRVLADQRLGDSGYLLKKGALVFAPNSVQHQHLDRTRAWSGADCDRFDHRRFLQPNGGGGLKGTSALRIFGGGGSYCPGRHFASAQLLVFAALVALRADIRPVPGRAWGHVTADRSFGLGIATGFLMPDSDLEVEILPTGMKINPRFTPRFTL</sequence>
<keyword evidence="6" id="KW-1133">Transmembrane helix</keyword>
<evidence type="ECO:0000256" key="4">
    <source>
        <dbReference type="ARBA" id="ARBA00023004"/>
    </source>
</evidence>
<keyword evidence="5" id="KW-0503">Monooxygenase</keyword>
<protein>
    <recommendedName>
        <fullName evidence="9">Cytochrome P450</fullName>
    </recommendedName>
</protein>
<comment type="similarity">
    <text evidence="2">Belongs to the cytochrome P450 family.</text>
</comment>
<evidence type="ECO:0000256" key="3">
    <source>
        <dbReference type="ARBA" id="ARBA00022723"/>
    </source>
</evidence>
<dbReference type="PRINTS" id="PR00465">
    <property type="entry name" value="EP450IV"/>
</dbReference>
<organism evidence="7 8">
    <name type="scientific">Apiospora saccharicola</name>
    <dbReference type="NCBI Taxonomy" id="335842"/>
    <lineage>
        <taxon>Eukaryota</taxon>
        <taxon>Fungi</taxon>
        <taxon>Dikarya</taxon>
        <taxon>Ascomycota</taxon>
        <taxon>Pezizomycotina</taxon>
        <taxon>Sordariomycetes</taxon>
        <taxon>Xylariomycetidae</taxon>
        <taxon>Amphisphaeriales</taxon>
        <taxon>Apiosporaceae</taxon>
        <taxon>Apiospora</taxon>
    </lineage>
</organism>
<keyword evidence="3" id="KW-0479">Metal-binding</keyword>
<dbReference type="InterPro" id="IPR053007">
    <property type="entry name" value="CYP450_monoxygenase_sec-met"/>
</dbReference>
<dbReference type="SUPFAM" id="SSF48264">
    <property type="entry name" value="Cytochrome P450"/>
    <property type="match status" value="1"/>
</dbReference>
<evidence type="ECO:0000313" key="8">
    <source>
        <dbReference type="Proteomes" id="UP001446871"/>
    </source>
</evidence>
<comment type="cofactor">
    <cofactor evidence="1">
        <name>heme</name>
        <dbReference type="ChEBI" id="CHEBI:30413"/>
    </cofactor>
</comment>
<evidence type="ECO:0008006" key="9">
    <source>
        <dbReference type="Google" id="ProtNLM"/>
    </source>
</evidence>
<keyword evidence="4" id="KW-0408">Iron</keyword>
<keyword evidence="6" id="KW-0472">Membrane</keyword>
<accession>A0ABR1VP26</accession>
<evidence type="ECO:0000313" key="7">
    <source>
        <dbReference type="EMBL" id="KAK8073004.1"/>
    </source>
</evidence>
<keyword evidence="6" id="KW-0812">Transmembrane</keyword>
<dbReference type="PANTHER" id="PTHR47582:SF1">
    <property type="entry name" value="P450, PUTATIVE (EUROFUNG)-RELATED"/>
    <property type="match status" value="1"/>
</dbReference>
<dbReference type="Gene3D" id="1.10.630.10">
    <property type="entry name" value="Cytochrome P450"/>
    <property type="match status" value="1"/>
</dbReference>
<name>A0ABR1VP26_9PEZI</name>
<reference evidence="7 8" key="1">
    <citation type="submission" date="2023-01" db="EMBL/GenBank/DDBJ databases">
        <title>Analysis of 21 Apiospora genomes using comparative genomics revels a genus with tremendous synthesis potential of carbohydrate active enzymes and secondary metabolites.</title>
        <authorList>
            <person name="Sorensen T."/>
        </authorList>
    </citation>
    <scope>NUCLEOTIDE SEQUENCE [LARGE SCALE GENOMIC DNA]</scope>
    <source>
        <strain evidence="7 8">CBS 83171</strain>
    </source>
</reference>
<dbReference type="CDD" id="cd11040">
    <property type="entry name" value="CYP7_CYP8-like"/>
    <property type="match status" value="1"/>
</dbReference>
<keyword evidence="8" id="KW-1185">Reference proteome</keyword>
<feature type="transmembrane region" description="Helical" evidence="6">
    <location>
        <begin position="21"/>
        <end position="47"/>
    </location>
</feature>
<gene>
    <name evidence="7" type="ORF">PG996_006352</name>
</gene>
<dbReference type="InterPro" id="IPR001128">
    <property type="entry name" value="Cyt_P450"/>
</dbReference>
<dbReference type="Proteomes" id="UP001446871">
    <property type="component" value="Unassembled WGS sequence"/>
</dbReference>
<keyword evidence="5" id="KW-0560">Oxidoreductase</keyword>
<dbReference type="InterPro" id="IPR036396">
    <property type="entry name" value="Cyt_P450_sf"/>
</dbReference>
<evidence type="ECO:0000256" key="6">
    <source>
        <dbReference type="SAM" id="Phobius"/>
    </source>
</evidence>
<dbReference type="InterPro" id="IPR002403">
    <property type="entry name" value="Cyt_P450_E_grp-IV"/>
</dbReference>
<comment type="caution">
    <text evidence="7">The sequence shown here is derived from an EMBL/GenBank/DDBJ whole genome shotgun (WGS) entry which is preliminary data.</text>
</comment>
<dbReference type="PANTHER" id="PTHR47582">
    <property type="entry name" value="P450, PUTATIVE (EUROFUNG)-RELATED"/>
    <property type="match status" value="1"/>
</dbReference>
<dbReference type="Pfam" id="PF00067">
    <property type="entry name" value="p450"/>
    <property type="match status" value="1"/>
</dbReference>